<feature type="region of interest" description="Disordered" evidence="4">
    <location>
        <begin position="228"/>
        <end position="297"/>
    </location>
</feature>
<dbReference type="PANTHER" id="PTHR43464">
    <property type="entry name" value="METHYLTRANSFERASE"/>
    <property type="match status" value="1"/>
</dbReference>
<gene>
    <name evidence="6" type="ORF">E3T48_02060</name>
</gene>
<evidence type="ECO:0000259" key="5">
    <source>
        <dbReference type="Pfam" id="PF13649"/>
    </source>
</evidence>
<evidence type="ECO:0000313" key="7">
    <source>
        <dbReference type="Proteomes" id="UP000298313"/>
    </source>
</evidence>
<dbReference type="GO" id="GO:0008168">
    <property type="term" value="F:methyltransferase activity"/>
    <property type="evidence" value="ECO:0007669"/>
    <property type="project" value="UniProtKB-KW"/>
</dbReference>
<dbReference type="GO" id="GO:0032259">
    <property type="term" value="P:methylation"/>
    <property type="evidence" value="ECO:0007669"/>
    <property type="project" value="UniProtKB-KW"/>
</dbReference>
<dbReference type="OrthoDB" id="9800454at2"/>
<dbReference type="PANTHER" id="PTHR43464:SF19">
    <property type="entry name" value="UBIQUINONE BIOSYNTHESIS O-METHYLTRANSFERASE, MITOCHONDRIAL"/>
    <property type="match status" value="1"/>
</dbReference>
<name>A0A4R9BEM4_9MICO</name>
<dbReference type="NCBIfam" id="NF004851">
    <property type="entry name" value="PRK06202.1"/>
    <property type="match status" value="1"/>
</dbReference>
<organism evidence="6 7">
    <name type="scientific">Cryobacterium fucosi</name>
    <dbReference type="NCBI Taxonomy" id="1259157"/>
    <lineage>
        <taxon>Bacteria</taxon>
        <taxon>Bacillati</taxon>
        <taxon>Actinomycetota</taxon>
        <taxon>Actinomycetes</taxon>
        <taxon>Micrococcales</taxon>
        <taxon>Microbacteriaceae</taxon>
        <taxon>Cryobacterium</taxon>
    </lineage>
</organism>
<dbReference type="AlphaFoldDB" id="A0A4R9BEM4"/>
<reference evidence="6 7" key="1">
    <citation type="submission" date="2019-03" db="EMBL/GenBank/DDBJ databases">
        <title>Genomics of glacier-inhabiting Cryobacterium strains.</title>
        <authorList>
            <person name="Liu Q."/>
            <person name="Xin Y.-H."/>
        </authorList>
    </citation>
    <scope>NUCLEOTIDE SEQUENCE [LARGE SCALE GENOMIC DNA]</scope>
    <source>
        <strain evidence="6 7">Hh4</strain>
    </source>
</reference>
<evidence type="ECO:0000256" key="4">
    <source>
        <dbReference type="SAM" id="MobiDB-lite"/>
    </source>
</evidence>
<sequence>MGIPSLRLRASDAVELMDDPDCDRERLDRTYANFRLVNAVVSGWREIYRREIRPALSTTVERTLLDVGSGGGDVARSLARWAARDGLRLAVTAIDPDARAHAYATGLPPLPRLTFRRALSSELVGEGARFDFVVSNHVLHHLTAAQLGGLLVDSERLAAGRVLHGDIERSRFAYLGFGLATWPFFRRSFIRDDGLTSIRRSFTAAELRAVVPPGWRVSRERPSRLVLRWAPPPSPPASASPSPPRSTSSVEPAPHTGRARPERSISIGERAASGAGAGVTGAGVTGVGAPGARAADA</sequence>
<dbReference type="Pfam" id="PF13649">
    <property type="entry name" value="Methyltransf_25"/>
    <property type="match status" value="1"/>
</dbReference>
<evidence type="ECO:0000256" key="3">
    <source>
        <dbReference type="ARBA" id="ARBA00022691"/>
    </source>
</evidence>
<protein>
    <submittedName>
        <fullName evidence="6">Methyltransferase domain-containing protein</fullName>
    </submittedName>
</protein>
<keyword evidence="2 6" id="KW-0808">Transferase</keyword>
<evidence type="ECO:0000313" key="6">
    <source>
        <dbReference type="EMBL" id="TFD82572.1"/>
    </source>
</evidence>
<dbReference type="Proteomes" id="UP000298313">
    <property type="component" value="Unassembled WGS sequence"/>
</dbReference>
<keyword evidence="1 6" id="KW-0489">Methyltransferase</keyword>
<dbReference type="InterPro" id="IPR029063">
    <property type="entry name" value="SAM-dependent_MTases_sf"/>
</dbReference>
<dbReference type="InterPro" id="IPR041698">
    <property type="entry name" value="Methyltransf_25"/>
</dbReference>
<feature type="domain" description="Methyltransferase" evidence="5">
    <location>
        <begin position="65"/>
        <end position="150"/>
    </location>
</feature>
<evidence type="ECO:0000256" key="2">
    <source>
        <dbReference type="ARBA" id="ARBA00022679"/>
    </source>
</evidence>
<dbReference type="RefSeq" id="WP_134522218.1">
    <property type="nucleotide sequence ID" value="NZ_SOHH01000024.1"/>
</dbReference>
<accession>A0A4R9BEM4</accession>
<dbReference type="SUPFAM" id="SSF53335">
    <property type="entry name" value="S-adenosyl-L-methionine-dependent methyltransferases"/>
    <property type="match status" value="1"/>
</dbReference>
<feature type="compositionally biased region" description="Gly residues" evidence="4">
    <location>
        <begin position="275"/>
        <end position="289"/>
    </location>
</feature>
<feature type="compositionally biased region" description="Pro residues" evidence="4">
    <location>
        <begin position="230"/>
        <end position="244"/>
    </location>
</feature>
<proteinExistence type="predicted"/>
<keyword evidence="7" id="KW-1185">Reference proteome</keyword>
<keyword evidence="3" id="KW-0949">S-adenosyl-L-methionine</keyword>
<dbReference type="EMBL" id="SOHH01000024">
    <property type="protein sequence ID" value="TFD82572.1"/>
    <property type="molecule type" value="Genomic_DNA"/>
</dbReference>
<dbReference type="CDD" id="cd02440">
    <property type="entry name" value="AdoMet_MTases"/>
    <property type="match status" value="1"/>
</dbReference>
<comment type="caution">
    <text evidence="6">The sequence shown here is derived from an EMBL/GenBank/DDBJ whole genome shotgun (WGS) entry which is preliminary data.</text>
</comment>
<dbReference type="Gene3D" id="3.40.50.150">
    <property type="entry name" value="Vaccinia Virus protein VP39"/>
    <property type="match status" value="1"/>
</dbReference>
<evidence type="ECO:0000256" key="1">
    <source>
        <dbReference type="ARBA" id="ARBA00022603"/>
    </source>
</evidence>